<keyword evidence="9" id="KW-0963">Cytoplasm</keyword>
<feature type="domain" description="tRNA-specific 2-thiouridylase MnmA-like central" evidence="11">
    <location>
        <begin position="252"/>
        <end position="305"/>
    </location>
</feature>
<keyword evidence="4 9" id="KW-0547">Nucleotide-binding</keyword>
<comment type="similarity">
    <text evidence="9">Belongs to the MnmA/TRMU family.</text>
</comment>
<accession>A0ABR7V4U3</accession>
<protein>
    <recommendedName>
        <fullName evidence="9">tRNA-specific 2-thiouridylase MnmA</fullName>
        <ecNumber evidence="9">2.8.1.13</ecNumber>
    </recommendedName>
</protein>
<dbReference type="InterPro" id="IPR046884">
    <property type="entry name" value="MnmA-like_central"/>
</dbReference>
<keyword evidence="6 9" id="KW-0694">RNA-binding</keyword>
<evidence type="ECO:0000256" key="9">
    <source>
        <dbReference type="HAMAP-Rule" id="MF_00144"/>
    </source>
</evidence>
<evidence type="ECO:0000256" key="6">
    <source>
        <dbReference type="ARBA" id="ARBA00022884"/>
    </source>
</evidence>
<dbReference type="Gene3D" id="2.30.30.280">
    <property type="entry name" value="Adenine nucleotide alpha hydrolases-like domains"/>
    <property type="match status" value="1"/>
</dbReference>
<organism evidence="12 13">
    <name type="scientific">Maribacter aquimaris</name>
    <dbReference type="NCBI Taxonomy" id="2737171"/>
    <lineage>
        <taxon>Bacteria</taxon>
        <taxon>Pseudomonadati</taxon>
        <taxon>Bacteroidota</taxon>
        <taxon>Flavobacteriia</taxon>
        <taxon>Flavobacteriales</taxon>
        <taxon>Flavobacteriaceae</taxon>
        <taxon>Maribacter</taxon>
    </lineage>
</organism>
<dbReference type="HAMAP" id="MF_00144">
    <property type="entry name" value="tRNA_thiouridyl_MnmA"/>
    <property type="match status" value="1"/>
</dbReference>
<dbReference type="Pfam" id="PF20259">
    <property type="entry name" value="tRNA_Me_trans_M"/>
    <property type="match status" value="1"/>
</dbReference>
<comment type="caution">
    <text evidence="12">The sequence shown here is derived from an EMBL/GenBank/DDBJ whole genome shotgun (WGS) entry which is preliminary data.</text>
</comment>
<evidence type="ECO:0000259" key="11">
    <source>
        <dbReference type="Pfam" id="PF20259"/>
    </source>
</evidence>
<feature type="active site" description="Cysteine persulfide intermediate" evidence="9">
    <location>
        <position position="201"/>
    </location>
</feature>
<reference evidence="12" key="1">
    <citation type="submission" date="2020-05" db="EMBL/GenBank/DDBJ databases">
        <title>The draft genome sequence of Maribacter sp. ANRC-HE7.</title>
        <authorList>
            <person name="Mu L."/>
        </authorList>
    </citation>
    <scope>NUCLEOTIDE SEQUENCE</scope>
    <source>
        <strain evidence="12">ANRC-HE7</strain>
    </source>
</reference>
<dbReference type="NCBIfam" id="TIGR00420">
    <property type="entry name" value="trmU"/>
    <property type="match status" value="1"/>
</dbReference>
<keyword evidence="7" id="KW-1015">Disulfide bond</keyword>
<evidence type="ECO:0000256" key="8">
    <source>
        <dbReference type="ARBA" id="ARBA00051542"/>
    </source>
</evidence>
<name>A0ABR7V4U3_9FLAO</name>
<evidence type="ECO:0000313" key="13">
    <source>
        <dbReference type="Proteomes" id="UP001166021"/>
    </source>
</evidence>
<keyword evidence="1 9" id="KW-0820">tRNA-binding</keyword>
<feature type="region of interest" description="Interaction with target base in tRNA" evidence="9">
    <location>
        <begin position="95"/>
        <end position="97"/>
    </location>
</feature>
<dbReference type="InterPro" id="IPR014729">
    <property type="entry name" value="Rossmann-like_a/b/a_fold"/>
</dbReference>
<keyword evidence="2 9" id="KW-0808">Transferase</keyword>
<proteinExistence type="inferred from homology"/>
<dbReference type="EMBL" id="JABTCF010000009">
    <property type="protein sequence ID" value="MBD0778985.1"/>
    <property type="molecule type" value="Genomic_DNA"/>
</dbReference>
<feature type="binding site" evidence="9">
    <location>
        <begin position="7"/>
        <end position="14"/>
    </location>
    <ligand>
        <name>ATP</name>
        <dbReference type="ChEBI" id="CHEBI:30616"/>
    </ligand>
</feature>
<dbReference type="InterPro" id="IPR046885">
    <property type="entry name" value="MnmA-like_C"/>
</dbReference>
<comment type="caution">
    <text evidence="9">Lacks conserved residue(s) required for the propagation of feature annotation.</text>
</comment>
<evidence type="ECO:0000313" key="12">
    <source>
        <dbReference type="EMBL" id="MBD0778985.1"/>
    </source>
</evidence>
<dbReference type="GO" id="GO:0103016">
    <property type="term" value="F:tRNA-uridine 2-sulfurtransferase activity"/>
    <property type="evidence" value="ECO:0007669"/>
    <property type="project" value="UniProtKB-EC"/>
</dbReference>
<dbReference type="Pfam" id="PF03054">
    <property type="entry name" value="tRNA_Me_trans"/>
    <property type="match status" value="1"/>
</dbReference>
<feature type="binding site" evidence="9">
    <location>
        <position position="33"/>
    </location>
    <ligand>
        <name>ATP</name>
        <dbReference type="ChEBI" id="CHEBI:30616"/>
    </ligand>
</feature>
<evidence type="ECO:0000256" key="5">
    <source>
        <dbReference type="ARBA" id="ARBA00022840"/>
    </source>
</evidence>
<dbReference type="PANTHER" id="PTHR11933:SF5">
    <property type="entry name" value="MITOCHONDRIAL TRNA-SPECIFIC 2-THIOURIDYLASE 1"/>
    <property type="match status" value="1"/>
</dbReference>
<dbReference type="Gene3D" id="3.40.50.620">
    <property type="entry name" value="HUPs"/>
    <property type="match status" value="1"/>
</dbReference>
<keyword evidence="3 9" id="KW-0819">tRNA processing</keyword>
<feature type="region of interest" description="Interaction with tRNA" evidence="9">
    <location>
        <begin position="151"/>
        <end position="153"/>
    </location>
</feature>
<dbReference type="Pfam" id="PF20258">
    <property type="entry name" value="tRNA_Me_trans_C"/>
    <property type="match status" value="1"/>
</dbReference>
<evidence type="ECO:0000256" key="7">
    <source>
        <dbReference type="ARBA" id="ARBA00023157"/>
    </source>
</evidence>
<keyword evidence="13" id="KW-1185">Reference proteome</keyword>
<evidence type="ECO:0000256" key="2">
    <source>
        <dbReference type="ARBA" id="ARBA00022679"/>
    </source>
</evidence>
<dbReference type="NCBIfam" id="NF001138">
    <property type="entry name" value="PRK00143.1"/>
    <property type="match status" value="1"/>
</dbReference>
<comment type="subcellular location">
    <subcellularLocation>
        <location evidence="9">Cytoplasm</location>
    </subcellularLocation>
</comment>
<dbReference type="InterPro" id="IPR004506">
    <property type="entry name" value="MnmA-like"/>
</dbReference>
<dbReference type="Gene3D" id="2.40.30.10">
    <property type="entry name" value="Translation factors"/>
    <property type="match status" value="1"/>
</dbReference>
<dbReference type="PANTHER" id="PTHR11933">
    <property type="entry name" value="TRNA 5-METHYLAMINOMETHYL-2-THIOURIDYLATE -METHYLTRANSFERASE"/>
    <property type="match status" value="1"/>
</dbReference>
<dbReference type="Proteomes" id="UP001166021">
    <property type="component" value="Unassembled WGS sequence"/>
</dbReference>
<feature type="binding site" evidence="9">
    <location>
        <position position="124"/>
    </location>
    <ligand>
        <name>ATP</name>
        <dbReference type="ChEBI" id="CHEBI:30616"/>
    </ligand>
</feature>
<dbReference type="EC" id="2.8.1.13" evidence="9"/>
<feature type="domain" description="tRNA-specific 2-thiouridylase MnmA-like C-terminal" evidence="10">
    <location>
        <begin position="323"/>
        <end position="395"/>
    </location>
</feature>
<gene>
    <name evidence="9 12" type="primary">mnmA</name>
    <name evidence="12" type="ORF">HPE56_14385</name>
</gene>
<sequence length="396" mass="44561">MEKVVIGLSGGVDSSVAAYLLKEQGYEVIGLFMKNWHDDSVTISEECPWLEDSNDALIVAEKLGIPFQTVDLSEEYKERIVDYMFDEYEKGRTPNPDVLCNREIKFDVFMKIAMQLGADYVATGHYCRKGSFTNENGEDTFQLLSGLDGNKDQSYFLCQLSQEQLSNTLFPIGELTKPEVRKIAAENGLITADKKDSQGLCFIGKVRLPDFLQQKLKPKKGVIVEVADTYGPYQQQIPDFCTKEDELAYFSKKPVYTVEDGKVVGEHQGAHYFTKGQRKGLDVGGTKEPLYVIETDVVANVIYTGQGKSHPGLYRRTLFVSNDELHWIRTDLALKDGGTMEVMARIRYRQPLQKAMLYKVDSGLYVDFEDKQSAITEGQFVAWYVGDELLGSGVIS</sequence>
<dbReference type="CDD" id="cd01998">
    <property type="entry name" value="MnmA_TRMU-like"/>
    <property type="match status" value="1"/>
</dbReference>
<evidence type="ECO:0000256" key="1">
    <source>
        <dbReference type="ARBA" id="ARBA00022555"/>
    </source>
</evidence>
<feature type="active site" description="Nucleophile" evidence="9">
    <location>
        <position position="100"/>
    </location>
</feature>
<comment type="catalytic activity">
    <reaction evidence="8 9">
        <text>S-sulfanyl-L-cysteinyl-[protein] + uridine(34) in tRNA + AH2 + ATP = 2-thiouridine(34) in tRNA + L-cysteinyl-[protein] + A + AMP + diphosphate + H(+)</text>
        <dbReference type="Rhea" id="RHEA:47032"/>
        <dbReference type="Rhea" id="RHEA-COMP:10131"/>
        <dbReference type="Rhea" id="RHEA-COMP:11726"/>
        <dbReference type="Rhea" id="RHEA-COMP:11727"/>
        <dbReference type="Rhea" id="RHEA-COMP:11728"/>
        <dbReference type="ChEBI" id="CHEBI:13193"/>
        <dbReference type="ChEBI" id="CHEBI:15378"/>
        <dbReference type="ChEBI" id="CHEBI:17499"/>
        <dbReference type="ChEBI" id="CHEBI:29950"/>
        <dbReference type="ChEBI" id="CHEBI:30616"/>
        <dbReference type="ChEBI" id="CHEBI:33019"/>
        <dbReference type="ChEBI" id="CHEBI:61963"/>
        <dbReference type="ChEBI" id="CHEBI:65315"/>
        <dbReference type="ChEBI" id="CHEBI:87170"/>
        <dbReference type="ChEBI" id="CHEBI:456215"/>
        <dbReference type="EC" id="2.8.1.13"/>
    </reaction>
</comment>
<feature type="region of interest" description="Interaction with tRNA" evidence="9">
    <location>
        <begin position="347"/>
        <end position="348"/>
    </location>
</feature>
<keyword evidence="5 9" id="KW-0067">ATP-binding</keyword>
<dbReference type="InterPro" id="IPR023382">
    <property type="entry name" value="MnmA-like_central_sf"/>
</dbReference>
<dbReference type="SUPFAM" id="SSF52402">
    <property type="entry name" value="Adenine nucleotide alpha hydrolases-like"/>
    <property type="match status" value="1"/>
</dbReference>
<evidence type="ECO:0000256" key="3">
    <source>
        <dbReference type="ARBA" id="ARBA00022694"/>
    </source>
</evidence>
<evidence type="ECO:0000259" key="10">
    <source>
        <dbReference type="Pfam" id="PF20258"/>
    </source>
</evidence>
<evidence type="ECO:0000256" key="4">
    <source>
        <dbReference type="ARBA" id="ARBA00022741"/>
    </source>
</evidence>
<comment type="function">
    <text evidence="9">Catalyzes the 2-thiolation of uridine at the wobble position (U34) of tRNA, leading to the formation of s(2)U34.</text>
</comment>
<feature type="site" description="Interaction with tRNA" evidence="9">
    <location>
        <position position="125"/>
    </location>
</feature>
<feature type="site" description="Interaction with tRNA" evidence="9">
    <location>
        <position position="379"/>
    </location>
</feature>
<dbReference type="RefSeq" id="WP_188244451.1">
    <property type="nucleotide sequence ID" value="NZ_JABTCF010000009.1"/>
</dbReference>